<gene>
    <name evidence="1" type="ORF">NC595_04255</name>
</gene>
<proteinExistence type="predicted"/>
<reference evidence="1 2" key="1">
    <citation type="submission" date="2022-06" db="EMBL/GenBank/DDBJ databases">
        <title>Dyella sp. Sa strain:Sa Genome sequencing.</title>
        <authorList>
            <person name="Park S."/>
        </authorList>
    </citation>
    <scope>NUCLEOTIDE SEQUENCE [LARGE SCALE GENOMIC DNA]</scope>
    <source>
        <strain evidence="1 2">Sa</strain>
    </source>
</reference>
<dbReference type="Proteomes" id="UP001204615">
    <property type="component" value="Unassembled WGS sequence"/>
</dbReference>
<keyword evidence="2" id="KW-1185">Reference proteome</keyword>
<accession>A0ABT1F7Z5</accession>
<dbReference type="RefSeq" id="WP_253565013.1">
    <property type="nucleotide sequence ID" value="NZ_JAMZEK010000001.1"/>
</dbReference>
<evidence type="ECO:0000313" key="2">
    <source>
        <dbReference type="Proteomes" id="UP001204615"/>
    </source>
</evidence>
<dbReference type="EMBL" id="JAMZEK010000001">
    <property type="protein sequence ID" value="MCP1373265.1"/>
    <property type="molecule type" value="Genomic_DNA"/>
</dbReference>
<name>A0ABT1F7Z5_9GAMM</name>
<protein>
    <submittedName>
        <fullName evidence="1">Uncharacterized protein</fullName>
    </submittedName>
</protein>
<organism evidence="1 2">
    <name type="scientific">Dyella lutea</name>
    <dbReference type="NCBI Taxonomy" id="2950441"/>
    <lineage>
        <taxon>Bacteria</taxon>
        <taxon>Pseudomonadati</taxon>
        <taxon>Pseudomonadota</taxon>
        <taxon>Gammaproteobacteria</taxon>
        <taxon>Lysobacterales</taxon>
        <taxon>Rhodanobacteraceae</taxon>
        <taxon>Dyella</taxon>
    </lineage>
</organism>
<sequence>MSNLSSHYQSPARVGASVRFACAGVHGRYMWEQSSDAATGDFRVRLTRVEANGGSLPASALARINGVLAGPAMLRSSSVSCSGQYVNLQIDLHRMASKPTAFIRAAQASYVVEMKGDDLLDVRTLTGI</sequence>
<comment type="caution">
    <text evidence="1">The sequence shown here is derived from an EMBL/GenBank/DDBJ whole genome shotgun (WGS) entry which is preliminary data.</text>
</comment>
<evidence type="ECO:0000313" key="1">
    <source>
        <dbReference type="EMBL" id="MCP1373265.1"/>
    </source>
</evidence>